<evidence type="ECO:0000259" key="6">
    <source>
        <dbReference type="Pfam" id="PF01509"/>
    </source>
</evidence>
<evidence type="ECO:0000256" key="1">
    <source>
        <dbReference type="ARBA" id="ARBA00000385"/>
    </source>
</evidence>
<dbReference type="Pfam" id="PF16198">
    <property type="entry name" value="TruB_C_2"/>
    <property type="match status" value="1"/>
</dbReference>
<keyword evidence="3 5" id="KW-0819">tRNA processing</keyword>
<dbReference type="InterPro" id="IPR002501">
    <property type="entry name" value="PsdUridine_synth_N"/>
</dbReference>
<feature type="domain" description="tRNA pseudouridylate synthase B C-terminal" evidence="7">
    <location>
        <begin position="190"/>
        <end position="231"/>
    </location>
</feature>
<comment type="caution">
    <text evidence="8">The sequence shown here is derived from an EMBL/GenBank/DDBJ whole genome shotgun (WGS) entry which is preliminary data.</text>
</comment>
<evidence type="ECO:0000256" key="4">
    <source>
        <dbReference type="ARBA" id="ARBA00023235"/>
    </source>
</evidence>
<dbReference type="PANTHER" id="PTHR13767">
    <property type="entry name" value="TRNA-PSEUDOURIDINE SYNTHASE"/>
    <property type="match status" value="1"/>
</dbReference>
<dbReference type="EC" id="5.4.99.25" evidence="5"/>
<dbReference type="NCBIfam" id="TIGR00431">
    <property type="entry name" value="TruB"/>
    <property type="match status" value="1"/>
</dbReference>
<dbReference type="PANTHER" id="PTHR13767:SF2">
    <property type="entry name" value="PSEUDOURIDYLATE SYNTHASE TRUB1"/>
    <property type="match status" value="1"/>
</dbReference>
<dbReference type="EMBL" id="SSTJ01000002">
    <property type="protein sequence ID" value="THG38240.1"/>
    <property type="molecule type" value="Genomic_DNA"/>
</dbReference>
<evidence type="ECO:0000256" key="3">
    <source>
        <dbReference type="ARBA" id="ARBA00022694"/>
    </source>
</evidence>
<dbReference type="CDD" id="cd02573">
    <property type="entry name" value="PseudoU_synth_EcTruB"/>
    <property type="match status" value="1"/>
</dbReference>
<feature type="domain" description="Pseudouridine synthase II N-terminal" evidence="6">
    <location>
        <begin position="33"/>
        <end position="189"/>
    </location>
</feature>
<dbReference type="GO" id="GO:0031119">
    <property type="term" value="P:tRNA pseudouridine synthesis"/>
    <property type="evidence" value="ECO:0007669"/>
    <property type="project" value="UniProtKB-UniRule"/>
</dbReference>
<dbReference type="Pfam" id="PF01509">
    <property type="entry name" value="TruB_N"/>
    <property type="match status" value="1"/>
</dbReference>
<evidence type="ECO:0000313" key="9">
    <source>
        <dbReference type="Proteomes" id="UP000308978"/>
    </source>
</evidence>
<feature type="active site" description="Nucleophile" evidence="5">
    <location>
        <position position="48"/>
    </location>
</feature>
<evidence type="ECO:0000256" key="2">
    <source>
        <dbReference type="ARBA" id="ARBA00005642"/>
    </source>
</evidence>
<comment type="similarity">
    <text evidence="2 5">Belongs to the pseudouridine synthase TruB family. Type 1 subfamily.</text>
</comment>
<reference evidence="8 9" key="1">
    <citation type="submission" date="2019-04" db="EMBL/GenBank/DDBJ databases">
        <title>Microbes associate with the intestines of laboratory mice.</title>
        <authorList>
            <person name="Navarre W."/>
            <person name="Wong E."/>
            <person name="Huang K.C."/>
            <person name="Tropini C."/>
            <person name="Ng K."/>
            <person name="Yu B."/>
        </authorList>
    </citation>
    <scope>NUCLEOTIDE SEQUENCE [LARGE SCALE GENOMIC DNA]</scope>
    <source>
        <strain evidence="8 9">NM80_B27</strain>
    </source>
</reference>
<proteinExistence type="inferred from homology"/>
<dbReference type="Proteomes" id="UP000308978">
    <property type="component" value="Unassembled WGS sequence"/>
</dbReference>
<dbReference type="AlphaFoldDB" id="A0A4S4G3T3"/>
<organism evidence="8 9">
    <name type="scientific">Adlercreutzia caecimuris</name>
    <dbReference type="NCBI Taxonomy" id="671266"/>
    <lineage>
        <taxon>Bacteria</taxon>
        <taxon>Bacillati</taxon>
        <taxon>Actinomycetota</taxon>
        <taxon>Coriobacteriia</taxon>
        <taxon>Eggerthellales</taxon>
        <taxon>Eggerthellaceae</taxon>
        <taxon>Adlercreutzia</taxon>
    </lineage>
</organism>
<dbReference type="HAMAP" id="MF_01080">
    <property type="entry name" value="TruB_bact"/>
    <property type="match status" value="1"/>
</dbReference>
<dbReference type="InterPro" id="IPR014780">
    <property type="entry name" value="tRNA_psdUridine_synth_TruB"/>
</dbReference>
<comment type="function">
    <text evidence="5">Responsible for synthesis of pseudouridine from uracil-55 in the psi GC loop of transfer RNAs.</text>
</comment>
<sequence>MMAKKRGTTDLSLMVAVDKPSGMTSHDVVNRVRRIFGERRVGHTGTLDPLASGVLPVCIGPATRLDHYLVGHDKSYVVSIVFGAATDTDDAEGAVIRTGEVPDEVFDPFFASAFVASLVGKSKQLPPVYSAIKVGGKKACDEARRGRIIDLTPRDIKVSSAELLGIWGADGTEPPRWDVAFTVSAGTYIRSLARDMGNTLGCPAHVGALRRTAVGAIALDECVSLETLEDIGLAAALDPLRALGCRFAYLDDAAAARVRNGNPLPARALSLCERRSSDAASELCACTAGVRESCKPPEDDEIVALVYDNRVIALYAYRADRDQFASRCVFPIGVIRGYCDL</sequence>
<comment type="catalytic activity">
    <reaction evidence="1 5">
        <text>uridine(55) in tRNA = pseudouridine(55) in tRNA</text>
        <dbReference type="Rhea" id="RHEA:42532"/>
        <dbReference type="Rhea" id="RHEA-COMP:10101"/>
        <dbReference type="Rhea" id="RHEA-COMP:10102"/>
        <dbReference type="ChEBI" id="CHEBI:65314"/>
        <dbReference type="ChEBI" id="CHEBI:65315"/>
        <dbReference type="EC" id="5.4.99.25"/>
    </reaction>
</comment>
<evidence type="ECO:0000259" key="7">
    <source>
        <dbReference type="Pfam" id="PF16198"/>
    </source>
</evidence>
<dbReference type="InterPro" id="IPR032819">
    <property type="entry name" value="TruB_C"/>
</dbReference>
<protein>
    <recommendedName>
        <fullName evidence="5">tRNA pseudouridine synthase B</fullName>
        <ecNumber evidence="5">5.4.99.25</ecNumber>
    </recommendedName>
    <alternativeName>
        <fullName evidence="5">tRNA pseudouridine(55) synthase</fullName>
        <shortName evidence="5">Psi55 synthase</shortName>
    </alternativeName>
    <alternativeName>
        <fullName evidence="5">tRNA pseudouridylate synthase</fullName>
    </alternativeName>
    <alternativeName>
        <fullName evidence="5">tRNA-uridine isomerase</fullName>
    </alternativeName>
</protein>
<dbReference type="GO" id="GO:0003723">
    <property type="term" value="F:RNA binding"/>
    <property type="evidence" value="ECO:0007669"/>
    <property type="project" value="InterPro"/>
</dbReference>
<evidence type="ECO:0000313" key="8">
    <source>
        <dbReference type="EMBL" id="THG38240.1"/>
    </source>
</evidence>
<keyword evidence="4 5" id="KW-0413">Isomerase</keyword>
<accession>A0A4S4G3T3</accession>
<dbReference type="GO" id="GO:0160148">
    <property type="term" value="F:tRNA pseudouridine(55) synthase activity"/>
    <property type="evidence" value="ECO:0007669"/>
    <property type="project" value="UniProtKB-EC"/>
</dbReference>
<gene>
    <name evidence="5 8" type="primary">truB</name>
    <name evidence="8" type="ORF">E5986_02100</name>
</gene>
<name>A0A4S4G3T3_9ACTN</name>
<dbReference type="InterPro" id="IPR020103">
    <property type="entry name" value="PsdUridine_synth_cat_dom_sf"/>
</dbReference>
<dbReference type="SUPFAM" id="SSF55120">
    <property type="entry name" value="Pseudouridine synthase"/>
    <property type="match status" value="1"/>
</dbReference>
<dbReference type="Gene3D" id="3.30.2350.10">
    <property type="entry name" value="Pseudouridine synthase"/>
    <property type="match status" value="1"/>
</dbReference>
<dbReference type="GO" id="GO:1990481">
    <property type="term" value="P:mRNA pseudouridine synthesis"/>
    <property type="evidence" value="ECO:0007669"/>
    <property type="project" value="TreeGrafter"/>
</dbReference>
<evidence type="ECO:0000256" key="5">
    <source>
        <dbReference type="HAMAP-Rule" id="MF_01080"/>
    </source>
</evidence>